<feature type="domain" description="EF-hand" evidence="4">
    <location>
        <begin position="68"/>
        <end position="103"/>
    </location>
</feature>
<evidence type="ECO:0000313" key="6">
    <source>
        <dbReference type="Proteomes" id="UP000036987"/>
    </source>
</evidence>
<dbReference type="Pfam" id="PF13499">
    <property type="entry name" value="EF-hand_7"/>
    <property type="match status" value="1"/>
</dbReference>
<dbReference type="InterPro" id="IPR002048">
    <property type="entry name" value="EF_hand_dom"/>
</dbReference>
<dbReference type="Pfam" id="PF13833">
    <property type="entry name" value="EF-hand_8"/>
    <property type="match status" value="1"/>
</dbReference>
<comment type="subunit">
    <text evidence="3">Homodimer. Interacts with CIPK.</text>
</comment>
<dbReference type="AlphaFoldDB" id="A0A0K9P5L9"/>
<keyword evidence="3" id="KW-0479">Metal-binding</keyword>
<keyword evidence="3" id="KW-0472">Membrane</keyword>
<dbReference type="PROSITE" id="PS50222">
    <property type="entry name" value="EF_HAND_2"/>
    <property type="match status" value="3"/>
</dbReference>
<dbReference type="InterPro" id="IPR011992">
    <property type="entry name" value="EF-hand-dom_pair"/>
</dbReference>
<accession>A0A0K9P5L9</accession>
<sequence length="238" mass="27346">MGCFISKNGVKTKPSSKDFDLLASETYFSVDEVKSLYELFSKVSSSIIKDGRIHREEFQFALFRNRETTNLFSNRVFKLFDFKDTGVIEFSEFIRSLSSFHPNAPIDDKIKFAFDLYDLRHTGYIESEELKEMVLALLHESDLMLSNDAVEIIVQKTFTEADLKGDGKIDLDEWKEYVDKYPTMIRNMTLPYLKDLTASFPSFVLIPETSNGELPHTTLDAHSIKEMVDNSNSRSVIS</sequence>
<feature type="domain" description="EF-hand" evidence="4">
    <location>
        <begin position="149"/>
        <end position="184"/>
    </location>
</feature>
<dbReference type="FunFam" id="1.10.238.10:FF:000073">
    <property type="entry name" value="calcineurin B-like protein 3"/>
    <property type="match status" value="1"/>
</dbReference>
<evidence type="ECO:0000259" key="4">
    <source>
        <dbReference type="PROSITE" id="PS50222"/>
    </source>
</evidence>
<dbReference type="PANTHER" id="PTHR23056">
    <property type="entry name" value="CALCINEURIN B"/>
    <property type="match status" value="1"/>
</dbReference>
<dbReference type="CDD" id="cd00051">
    <property type="entry name" value="EFh"/>
    <property type="match status" value="1"/>
</dbReference>
<dbReference type="OrthoDB" id="191686at2759"/>
<dbReference type="EMBL" id="LFYR01001167">
    <property type="protein sequence ID" value="KMZ64303.1"/>
    <property type="molecule type" value="Genomic_DNA"/>
</dbReference>
<dbReference type="SMART" id="SM00054">
    <property type="entry name" value="EFh"/>
    <property type="match status" value="3"/>
</dbReference>
<dbReference type="GO" id="GO:0019722">
    <property type="term" value="P:calcium-mediated signaling"/>
    <property type="evidence" value="ECO:0007669"/>
    <property type="project" value="UniProtKB-UniRule"/>
</dbReference>
<keyword evidence="1 3" id="KW-0677">Repeat</keyword>
<evidence type="ECO:0000313" key="5">
    <source>
        <dbReference type="EMBL" id="KMZ64303.1"/>
    </source>
</evidence>
<dbReference type="SUPFAM" id="SSF47473">
    <property type="entry name" value="EF-hand"/>
    <property type="match status" value="1"/>
</dbReference>
<comment type="subcellular location">
    <subcellularLocation>
        <location evidence="3">Membrane</location>
    </subcellularLocation>
</comment>
<proteinExistence type="inferred from homology"/>
<dbReference type="PRINTS" id="PR00450">
    <property type="entry name" value="RECOVERIN"/>
</dbReference>
<keyword evidence="3" id="KW-0106">Calcium</keyword>
<feature type="domain" description="EF-hand" evidence="4">
    <location>
        <begin position="105"/>
        <end position="140"/>
    </location>
</feature>
<evidence type="ECO:0000256" key="2">
    <source>
        <dbReference type="ARBA" id="ARBA00023774"/>
    </source>
</evidence>
<reference evidence="6" key="1">
    <citation type="journal article" date="2016" name="Nature">
        <title>The genome of the seagrass Zostera marina reveals angiosperm adaptation to the sea.</title>
        <authorList>
            <person name="Olsen J.L."/>
            <person name="Rouze P."/>
            <person name="Verhelst B."/>
            <person name="Lin Y.-C."/>
            <person name="Bayer T."/>
            <person name="Collen J."/>
            <person name="Dattolo E."/>
            <person name="De Paoli E."/>
            <person name="Dittami S."/>
            <person name="Maumus F."/>
            <person name="Michel G."/>
            <person name="Kersting A."/>
            <person name="Lauritano C."/>
            <person name="Lohaus R."/>
            <person name="Toepel M."/>
            <person name="Tonon T."/>
            <person name="Vanneste K."/>
            <person name="Amirebrahimi M."/>
            <person name="Brakel J."/>
            <person name="Bostroem C."/>
            <person name="Chovatia M."/>
            <person name="Grimwood J."/>
            <person name="Jenkins J.W."/>
            <person name="Jueterbock A."/>
            <person name="Mraz A."/>
            <person name="Stam W.T."/>
            <person name="Tice H."/>
            <person name="Bornberg-Bauer E."/>
            <person name="Green P.J."/>
            <person name="Pearson G.A."/>
            <person name="Procaccini G."/>
            <person name="Duarte C.M."/>
            <person name="Schmutz J."/>
            <person name="Reusch T.B.H."/>
            <person name="Van de Peer Y."/>
        </authorList>
    </citation>
    <scope>NUCLEOTIDE SEQUENCE [LARGE SCALE GENOMIC DNA]</scope>
    <source>
        <strain evidence="6">cv. Finnish</strain>
    </source>
</reference>
<evidence type="ECO:0000256" key="3">
    <source>
        <dbReference type="RuleBase" id="RU369080"/>
    </source>
</evidence>
<name>A0A0K9P5L9_ZOSMR</name>
<comment type="similarity">
    <text evidence="2 3">Belongs to the calcineurin regulatory subunit family.</text>
</comment>
<dbReference type="Proteomes" id="UP000036987">
    <property type="component" value="Unassembled WGS sequence"/>
</dbReference>
<keyword evidence="6" id="KW-1185">Reference proteome</keyword>
<gene>
    <name evidence="5" type="ORF">ZOSMA_376G00100</name>
</gene>
<organism evidence="5 6">
    <name type="scientific">Zostera marina</name>
    <name type="common">Eelgrass</name>
    <dbReference type="NCBI Taxonomy" id="29655"/>
    <lineage>
        <taxon>Eukaryota</taxon>
        <taxon>Viridiplantae</taxon>
        <taxon>Streptophyta</taxon>
        <taxon>Embryophyta</taxon>
        <taxon>Tracheophyta</taxon>
        <taxon>Spermatophyta</taxon>
        <taxon>Magnoliopsida</taxon>
        <taxon>Liliopsida</taxon>
        <taxon>Zosteraceae</taxon>
        <taxon>Zostera</taxon>
    </lineage>
</organism>
<dbReference type="OMA" id="FGIWEPL"/>
<dbReference type="GO" id="GO:0019900">
    <property type="term" value="F:kinase binding"/>
    <property type="evidence" value="ECO:0007669"/>
    <property type="project" value="UniProtKB-UniRule"/>
</dbReference>
<dbReference type="Gene3D" id="1.10.238.10">
    <property type="entry name" value="EF-hand"/>
    <property type="match status" value="1"/>
</dbReference>
<dbReference type="GO" id="GO:0016020">
    <property type="term" value="C:membrane"/>
    <property type="evidence" value="ECO:0007669"/>
    <property type="project" value="UniProtKB-SubCell"/>
</dbReference>
<dbReference type="STRING" id="29655.A0A0K9P5L9"/>
<comment type="function">
    <text evidence="3">Acts as a calcium sensor. CBL proteins interact with CIPK serine-threonine protein kinases. Binding of a CBL protein to the regulatory NAF domain of a CIPK protein lead to the activation of the kinase in a calcium-dependent manner.</text>
</comment>
<dbReference type="PANTHER" id="PTHR23056:SF110">
    <property type="entry name" value="CALMODULIN"/>
    <property type="match status" value="1"/>
</dbReference>
<dbReference type="InterPro" id="IPR045198">
    <property type="entry name" value="CNBL1-10"/>
</dbReference>
<evidence type="ECO:0000256" key="1">
    <source>
        <dbReference type="ARBA" id="ARBA00022737"/>
    </source>
</evidence>
<dbReference type="GO" id="GO:0005509">
    <property type="term" value="F:calcium ion binding"/>
    <property type="evidence" value="ECO:0007669"/>
    <property type="project" value="UniProtKB-UniRule"/>
</dbReference>
<protein>
    <recommendedName>
        <fullName evidence="3">Calcineurin B-like protein</fullName>
    </recommendedName>
</protein>
<comment type="caution">
    <text evidence="5">The sequence shown here is derived from an EMBL/GenBank/DDBJ whole genome shotgun (WGS) entry which is preliminary data.</text>
</comment>